<accession>A0A366LX84</accession>
<dbReference type="RefSeq" id="WP_113982526.1">
    <property type="nucleotide sequence ID" value="NZ_QMEY01000009.1"/>
</dbReference>
<dbReference type="Proteomes" id="UP000253303">
    <property type="component" value="Unassembled WGS sequence"/>
</dbReference>
<proteinExistence type="predicted"/>
<dbReference type="OrthoDB" id="3543277at2"/>
<dbReference type="EMBL" id="QMEY01000009">
    <property type="protein sequence ID" value="RBQ17924.1"/>
    <property type="molecule type" value="Genomic_DNA"/>
</dbReference>
<keyword evidence="2" id="KW-1185">Reference proteome</keyword>
<comment type="caution">
    <text evidence="1">The sequence shown here is derived from an EMBL/GenBank/DDBJ whole genome shotgun (WGS) entry which is preliminary data.</text>
</comment>
<organism evidence="1 2">
    <name type="scientific">Spongiactinospora rosea</name>
    <dbReference type="NCBI Taxonomy" id="2248750"/>
    <lineage>
        <taxon>Bacteria</taxon>
        <taxon>Bacillati</taxon>
        <taxon>Actinomycetota</taxon>
        <taxon>Actinomycetes</taxon>
        <taxon>Streptosporangiales</taxon>
        <taxon>Streptosporangiaceae</taxon>
        <taxon>Spongiactinospora</taxon>
    </lineage>
</organism>
<evidence type="ECO:0000313" key="2">
    <source>
        <dbReference type="Proteomes" id="UP000253303"/>
    </source>
</evidence>
<evidence type="ECO:0000313" key="1">
    <source>
        <dbReference type="EMBL" id="RBQ17924.1"/>
    </source>
</evidence>
<dbReference type="AlphaFoldDB" id="A0A366LX84"/>
<reference evidence="1 2" key="1">
    <citation type="submission" date="2018-06" db="EMBL/GenBank/DDBJ databases">
        <title>Sphaerisporangium craniellae sp. nov., isolated from a marine sponge in the South China Sea.</title>
        <authorList>
            <person name="Li L."/>
        </authorList>
    </citation>
    <scope>NUCLEOTIDE SEQUENCE [LARGE SCALE GENOMIC DNA]</scope>
    <source>
        <strain evidence="1 2">LHW63015</strain>
    </source>
</reference>
<name>A0A366LX84_9ACTN</name>
<gene>
    <name evidence="1" type="ORF">DP939_21350</name>
</gene>
<sequence length="336" mass="36728">MNIDGEPLINAVPGEVLDREVILRILHTLGEVTDSVLADFTAAARSRQELYDAEEVRHPEVGKRTTPEVSIDPVGSLINHRTLLAEESEDRLEDAAYAFSAWWADVAVCAVAAALTGLSVTVVRVRAADPAANMEDDELALLPAVPEHVQKYAELAVLLDEPFLSGHDLGPGLLPVGGREYAERAGLRVRSLPDGRVTVVAGGWPEARRRRLWGPQWLEHRAPVLPDTGLLIRHLAEVDAPAAVIAAIREVAVGVDNTVEAKVHADELQKRMDELADDRSEGVADKVRQLEDQANAAWKQGDELPYRLAAYARVLTSHLPTLYRLCDDRSTSNDVP</sequence>
<protein>
    <submittedName>
        <fullName evidence="1">Uncharacterized protein</fullName>
    </submittedName>
</protein>